<reference evidence="2 3" key="1">
    <citation type="submission" date="2018-06" db="EMBL/GenBank/DDBJ databases">
        <title>Genomic Encyclopedia of Type Strains, Phase IV (KMG-IV): sequencing the most valuable type-strain genomes for metagenomic binning, comparative biology and taxonomic classification.</title>
        <authorList>
            <person name="Goeker M."/>
        </authorList>
    </citation>
    <scope>NUCLEOTIDE SEQUENCE [LARGE SCALE GENOMIC DNA]</scope>
    <source>
        <strain evidence="2 3">DSM 45479</strain>
    </source>
</reference>
<evidence type="ECO:0000259" key="1">
    <source>
        <dbReference type="SMART" id="SM00860"/>
    </source>
</evidence>
<dbReference type="InterPro" id="IPR037883">
    <property type="entry name" value="Knr4/Smi1-like_sf"/>
</dbReference>
<organism evidence="2 3">
    <name type="scientific">Lentzea atacamensis</name>
    <dbReference type="NCBI Taxonomy" id="531938"/>
    <lineage>
        <taxon>Bacteria</taxon>
        <taxon>Bacillati</taxon>
        <taxon>Actinomycetota</taxon>
        <taxon>Actinomycetes</taxon>
        <taxon>Pseudonocardiales</taxon>
        <taxon>Pseudonocardiaceae</taxon>
        <taxon>Lentzea</taxon>
    </lineage>
</organism>
<protein>
    <submittedName>
        <fullName evidence="2">SMI1/KNR4 family protein SUKH-1</fullName>
    </submittedName>
</protein>
<dbReference type="EMBL" id="QLTT01000001">
    <property type="protein sequence ID" value="RAS69970.1"/>
    <property type="molecule type" value="Genomic_DNA"/>
</dbReference>
<sequence>MSWTGIESWAREKAPKLYAALLPPASEADIAAAEETLGFPLPADLVTWWRQFGGIAETYTHWPIVPPHWQPHGLDDALRLRTQMIEAISGIAFATPDEEKDFEATALRAPAGTPCVDLWLPAWLPVAGDGAGYELFVDLRAGARHGCVMEWGKYSGADGEPVWPNVTAMLDETLRALGGSREEHRLVFEHNYFFWE</sequence>
<dbReference type="SUPFAM" id="SSF160631">
    <property type="entry name" value="SMI1/KNR4-like"/>
    <property type="match status" value="1"/>
</dbReference>
<comment type="caution">
    <text evidence="2">The sequence shown here is derived from an EMBL/GenBank/DDBJ whole genome shotgun (WGS) entry which is preliminary data.</text>
</comment>
<accession>A0ABX9EIW2</accession>
<evidence type="ECO:0000313" key="2">
    <source>
        <dbReference type="EMBL" id="RAS69970.1"/>
    </source>
</evidence>
<dbReference type="Pfam" id="PF09346">
    <property type="entry name" value="SMI1_KNR4"/>
    <property type="match status" value="1"/>
</dbReference>
<name>A0ABX9EIW2_9PSEU</name>
<dbReference type="Proteomes" id="UP000248714">
    <property type="component" value="Unassembled WGS sequence"/>
</dbReference>
<keyword evidence="3" id="KW-1185">Reference proteome</keyword>
<dbReference type="Gene3D" id="3.40.1580.10">
    <property type="entry name" value="SMI1/KNR4-like"/>
    <property type="match status" value="1"/>
</dbReference>
<dbReference type="RefSeq" id="WP_112225226.1">
    <property type="nucleotide sequence ID" value="NZ_QLTT01000001.1"/>
</dbReference>
<gene>
    <name evidence="2" type="ORF">C8D87_101270</name>
</gene>
<evidence type="ECO:0000313" key="3">
    <source>
        <dbReference type="Proteomes" id="UP000248714"/>
    </source>
</evidence>
<dbReference type="InterPro" id="IPR018958">
    <property type="entry name" value="Knr4/Smi1-like_dom"/>
</dbReference>
<dbReference type="SMART" id="SM00860">
    <property type="entry name" value="SMI1_KNR4"/>
    <property type="match status" value="1"/>
</dbReference>
<proteinExistence type="predicted"/>
<feature type="domain" description="Knr4/Smi1-like" evidence="1">
    <location>
        <begin position="24"/>
        <end position="172"/>
    </location>
</feature>